<organism evidence="2 3">
    <name type="scientific">Candidatus Nitrospira nitrosa</name>
    <dbReference type="NCBI Taxonomy" id="1742972"/>
    <lineage>
        <taxon>Bacteria</taxon>
        <taxon>Pseudomonadati</taxon>
        <taxon>Nitrospirota</taxon>
        <taxon>Nitrospiria</taxon>
        <taxon>Nitrospirales</taxon>
        <taxon>Nitrospiraceae</taxon>
        <taxon>Nitrospira</taxon>
    </lineage>
</organism>
<dbReference type="RefSeq" id="WP_090750962.1">
    <property type="nucleotide sequence ID" value="NZ_CZQA01000012.1"/>
</dbReference>
<keyword evidence="1" id="KW-0732">Signal</keyword>
<dbReference type="OrthoDB" id="9796806at2"/>
<feature type="chain" id="PRO_5006624110" description="Lipoprotein" evidence="1">
    <location>
        <begin position="25"/>
        <end position="137"/>
    </location>
</feature>
<dbReference type="AlphaFoldDB" id="A0A0S4LMR5"/>
<reference evidence="2 3" key="1">
    <citation type="submission" date="2015-10" db="EMBL/GenBank/DDBJ databases">
        <authorList>
            <person name="Gilbert D.G."/>
        </authorList>
    </citation>
    <scope>NUCLEOTIDE SEQUENCE [LARGE SCALE GENOMIC DNA]</scope>
    <source>
        <strain evidence="2">COMA1</strain>
    </source>
</reference>
<dbReference type="Proteomes" id="UP000199032">
    <property type="component" value="Unassembled WGS sequence"/>
</dbReference>
<gene>
    <name evidence="2" type="ORF">COMA1_60099</name>
</gene>
<protein>
    <recommendedName>
        <fullName evidence="4">Lipoprotein</fullName>
    </recommendedName>
</protein>
<evidence type="ECO:0000313" key="2">
    <source>
        <dbReference type="EMBL" id="CUS38812.1"/>
    </source>
</evidence>
<evidence type="ECO:0008006" key="4">
    <source>
        <dbReference type="Google" id="ProtNLM"/>
    </source>
</evidence>
<feature type="signal peptide" evidence="1">
    <location>
        <begin position="1"/>
        <end position="24"/>
    </location>
</feature>
<evidence type="ECO:0000256" key="1">
    <source>
        <dbReference type="SAM" id="SignalP"/>
    </source>
</evidence>
<name>A0A0S4LMR5_9BACT</name>
<keyword evidence="3" id="KW-1185">Reference proteome</keyword>
<proteinExistence type="predicted"/>
<accession>A0A0S4LMR5</accession>
<evidence type="ECO:0000313" key="3">
    <source>
        <dbReference type="Proteomes" id="UP000199032"/>
    </source>
</evidence>
<sequence>MTLRNLVQFVLVVSLSGIGSQVFAYDASPNIGTAEGSCADVIFSAFTPAPYSYEKGNETAPKSDFSFLASKATRIDSLKVTVKDEKVPITITPQGNGYLVKGKLPASATGSYVRVDIFAEGLTLCQRADGWLLKVAK</sequence>
<dbReference type="EMBL" id="CZQA01000012">
    <property type="protein sequence ID" value="CUS38812.1"/>
    <property type="molecule type" value="Genomic_DNA"/>
</dbReference>